<keyword evidence="4" id="KW-0805">Transcription regulation</keyword>
<proteinExistence type="inferred from homology"/>
<dbReference type="GeneID" id="114240307"/>
<organism evidence="12 13">
    <name type="scientific">Bombyx mandarina</name>
    <name type="common">Wild silk moth</name>
    <name type="synonym">Wild silkworm</name>
    <dbReference type="NCBI Taxonomy" id="7092"/>
    <lineage>
        <taxon>Eukaryota</taxon>
        <taxon>Metazoa</taxon>
        <taxon>Ecdysozoa</taxon>
        <taxon>Arthropoda</taxon>
        <taxon>Hexapoda</taxon>
        <taxon>Insecta</taxon>
        <taxon>Pterygota</taxon>
        <taxon>Neoptera</taxon>
        <taxon>Endopterygota</taxon>
        <taxon>Lepidoptera</taxon>
        <taxon>Glossata</taxon>
        <taxon>Ditrysia</taxon>
        <taxon>Bombycoidea</taxon>
        <taxon>Bombycidae</taxon>
        <taxon>Bombycinae</taxon>
        <taxon>Bombyx</taxon>
    </lineage>
</organism>
<evidence type="ECO:0000256" key="2">
    <source>
        <dbReference type="ARBA" id="ARBA00010410"/>
    </source>
</evidence>
<evidence type="ECO:0000256" key="11">
    <source>
        <dbReference type="SAM" id="MobiDB-lite"/>
    </source>
</evidence>
<feature type="region of interest" description="Disordered" evidence="11">
    <location>
        <begin position="1"/>
        <end position="99"/>
    </location>
</feature>
<evidence type="ECO:0000256" key="8">
    <source>
        <dbReference type="ARBA" id="ARBA00025193"/>
    </source>
</evidence>
<dbReference type="PANTHER" id="PTHR13421">
    <property type="entry name" value="SNRNA-ACTIVATING PROTEIN COMPLEX SUBUNIT 3"/>
    <property type="match status" value="1"/>
</dbReference>
<dbReference type="GO" id="GO:0042795">
    <property type="term" value="P:snRNA transcription by RNA polymerase II"/>
    <property type="evidence" value="ECO:0007669"/>
    <property type="project" value="TreeGrafter"/>
</dbReference>
<sequence length="529" mass="60213">MDKETTSSKSEETEIKKEYKFSVLFEIEEVDEENFPKNDSQGEEEPLSDKASDEEVASKRNQNEGDSLNDMESIGEIPASHSNDQETPSPSTSGDRDVGATSIGETLKRINADLLVEFPAKKPKPELFTVDKGPKWYSIANEMVTPPIITKNLPRVFEALPIFGKPKTKGHLDKFYDDEIRNFIGCDLDDEEFKELGKYCSIEHLKTGKELNLKWDTPSLSILSSTDIPDIDLNSTKLCTTRKYKMRNKINLNPYLMRLKYRGLRMLPLSQEGSNEDPTLPCELEPGKDLIFRVRVYRPFIDHLHKDRNTRSRSTVFSCDVVLLGRRPLSDLRDRIACNNDHDMRVDVSHAPDAPPAAAAKEVFPSGFLFINNTFYVDTREGCVDNSAVIRTWARRKGIGDFPVQDMCSVNLEDIVIKLGHPEVYVHQGACEHVFTFSEVRCVTVRDPLRRRHYPCHSAVTHNQTIYCTTCAEFGAKWIVSGCRRVPFDPAFFCDTCFRQYLYKDGTKIGEFKAYAYIGNELNPLKPFG</sequence>
<dbReference type="AlphaFoldDB" id="A0A6J2JB30"/>
<reference evidence="13" key="1">
    <citation type="submission" date="2025-08" db="UniProtKB">
        <authorList>
            <consortium name="RefSeq"/>
        </authorList>
    </citation>
    <scope>IDENTIFICATION</scope>
    <source>
        <tissue evidence="13">Silk gland</tissue>
    </source>
</reference>
<keyword evidence="6" id="KW-0804">Transcription</keyword>
<evidence type="ECO:0000256" key="3">
    <source>
        <dbReference type="ARBA" id="ARBA00013634"/>
    </source>
</evidence>
<dbReference type="GO" id="GO:0019185">
    <property type="term" value="C:snRNA-activating protein complex"/>
    <property type="evidence" value="ECO:0007669"/>
    <property type="project" value="TreeGrafter"/>
</dbReference>
<comment type="function">
    <text evidence="8">Part of the SNAPc complex required for the transcription of both RNA polymerase II and III small-nuclear RNA genes. Binds to the proximal sequence element (PSE), a non-TATA-box basal promoter element common to these 2 types of genes. Recruits TBP and BRF2 to the U6 snRNA TATA box.</text>
</comment>
<evidence type="ECO:0000256" key="4">
    <source>
        <dbReference type="ARBA" id="ARBA00023015"/>
    </source>
</evidence>
<dbReference type="CTD" id="35787"/>
<feature type="compositionally biased region" description="Basic and acidic residues" evidence="11">
    <location>
        <begin position="1"/>
        <end position="20"/>
    </location>
</feature>
<dbReference type="InterPro" id="IPR022042">
    <property type="entry name" value="snRNA-activating_su3"/>
</dbReference>
<dbReference type="GO" id="GO:0001006">
    <property type="term" value="F:RNA polymerase III type 3 promoter sequence-specific DNA binding"/>
    <property type="evidence" value="ECO:0007669"/>
    <property type="project" value="TreeGrafter"/>
</dbReference>
<protein>
    <recommendedName>
        <fullName evidence="3">snRNA-activating protein complex subunit 3</fullName>
    </recommendedName>
    <alternativeName>
        <fullName evidence="10">Small nuclear RNA-activating complex polypeptide 3</fullName>
    </alternativeName>
</protein>
<evidence type="ECO:0000256" key="1">
    <source>
        <dbReference type="ARBA" id="ARBA00004123"/>
    </source>
</evidence>
<dbReference type="GO" id="GO:0005634">
    <property type="term" value="C:nucleus"/>
    <property type="evidence" value="ECO:0007669"/>
    <property type="project" value="UniProtKB-SubCell"/>
</dbReference>
<evidence type="ECO:0000256" key="5">
    <source>
        <dbReference type="ARBA" id="ARBA00023125"/>
    </source>
</evidence>
<gene>
    <name evidence="13" type="primary">LOC114240307</name>
</gene>
<dbReference type="Pfam" id="PF12251">
    <property type="entry name" value="SNAPC3"/>
    <property type="match status" value="1"/>
</dbReference>
<evidence type="ECO:0000256" key="10">
    <source>
        <dbReference type="ARBA" id="ARBA00029606"/>
    </source>
</evidence>
<evidence type="ECO:0000313" key="12">
    <source>
        <dbReference type="Proteomes" id="UP000504629"/>
    </source>
</evidence>
<keyword evidence="5" id="KW-0238">DNA-binding</keyword>
<evidence type="ECO:0000313" key="13">
    <source>
        <dbReference type="RefSeq" id="XP_028026596.1"/>
    </source>
</evidence>
<feature type="compositionally biased region" description="Polar residues" evidence="11">
    <location>
        <begin position="80"/>
        <end position="93"/>
    </location>
</feature>
<dbReference type="RefSeq" id="XP_028026596.1">
    <property type="nucleotide sequence ID" value="XM_028170795.1"/>
</dbReference>
<comment type="subcellular location">
    <subcellularLocation>
        <location evidence="1">Nucleus</location>
    </subcellularLocation>
</comment>
<dbReference type="GO" id="GO:0001046">
    <property type="term" value="F:core promoter sequence-specific DNA binding"/>
    <property type="evidence" value="ECO:0007669"/>
    <property type="project" value="TreeGrafter"/>
</dbReference>
<comment type="similarity">
    <text evidence="2">Belongs to the SNAPC3/SRD2 family.</text>
</comment>
<name>A0A6J2JB30_BOMMA</name>
<dbReference type="GO" id="GO:0000978">
    <property type="term" value="F:RNA polymerase II cis-regulatory region sequence-specific DNA binding"/>
    <property type="evidence" value="ECO:0007669"/>
    <property type="project" value="TreeGrafter"/>
</dbReference>
<evidence type="ECO:0000256" key="9">
    <source>
        <dbReference type="ARBA" id="ARBA00025958"/>
    </source>
</evidence>
<dbReference type="PANTHER" id="PTHR13421:SF16">
    <property type="entry name" value="SNRNA-ACTIVATING PROTEIN COMPLEX SUBUNIT 3"/>
    <property type="match status" value="1"/>
</dbReference>
<dbReference type="Proteomes" id="UP000504629">
    <property type="component" value="Unplaced"/>
</dbReference>
<feature type="compositionally biased region" description="Basic and acidic residues" evidence="11">
    <location>
        <begin position="47"/>
        <end position="63"/>
    </location>
</feature>
<evidence type="ECO:0000256" key="7">
    <source>
        <dbReference type="ARBA" id="ARBA00023242"/>
    </source>
</evidence>
<accession>A0A6J2JB30</accession>
<dbReference type="GO" id="GO:0003681">
    <property type="term" value="F:bent DNA binding"/>
    <property type="evidence" value="ECO:0007669"/>
    <property type="project" value="TreeGrafter"/>
</dbReference>
<dbReference type="GO" id="GO:0042796">
    <property type="term" value="P:snRNA transcription by RNA polymerase III"/>
    <property type="evidence" value="ECO:0007669"/>
    <property type="project" value="TreeGrafter"/>
</dbReference>
<dbReference type="OrthoDB" id="46583at2759"/>
<evidence type="ECO:0000256" key="6">
    <source>
        <dbReference type="ARBA" id="ARBA00023163"/>
    </source>
</evidence>
<keyword evidence="12" id="KW-1185">Reference proteome</keyword>
<comment type="subunit">
    <text evidence="9">Part of the SNAPc complex composed of 5 subunits: SNAPC1, SNAPC2, SNAPC3, SNAPC4 and SNAPC5. SNAPC3 interacts with SNAPC1.</text>
</comment>
<dbReference type="KEGG" id="bman:114240307"/>
<keyword evidence="7" id="KW-0539">Nucleus</keyword>